<reference evidence="6 7" key="1">
    <citation type="submission" date="2015-07" db="EMBL/GenBank/DDBJ databases">
        <title>Genome sequencing of Kibdelosporangium phytohabitans.</title>
        <authorList>
            <person name="Qin S."/>
            <person name="Xing K."/>
        </authorList>
    </citation>
    <scope>NUCLEOTIDE SEQUENCE [LARGE SCALE GENOMIC DNA]</scope>
    <source>
        <strain evidence="6 7">KLBMP1111</strain>
    </source>
</reference>
<dbReference type="FunFam" id="2.30.38.10:FF:000001">
    <property type="entry name" value="Non-ribosomal peptide synthetase PvdI"/>
    <property type="match status" value="3"/>
</dbReference>
<dbReference type="Gene3D" id="3.30.559.30">
    <property type="entry name" value="Nonribosomal peptide synthetase, condensation domain"/>
    <property type="match status" value="3"/>
</dbReference>
<dbReference type="InterPro" id="IPR029058">
    <property type="entry name" value="AB_hydrolase_fold"/>
</dbReference>
<dbReference type="Pfam" id="PF00668">
    <property type="entry name" value="Condensation"/>
    <property type="match status" value="3"/>
</dbReference>
<dbReference type="PROSITE" id="PS00012">
    <property type="entry name" value="PHOSPHOPANTETHEINE"/>
    <property type="match status" value="2"/>
</dbReference>
<dbReference type="Pfam" id="PF00975">
    <property type="entry name" value="Thioesterase"/>
    <property type="match status" value="1"/>
</dbReference>
<dbReference type="Gene3D" id="3.30.300.30">
    <property type="match status" value="3"/>
</dbReference>
<dbReference type="InterPro" id="IPR000873">
    <property type="entry name" value="AMP-dep_synth/lig_dom"/>
</dbReference>
<dbReference type="GO" id="GO:0003824">
    <property type="term" value="F:catalytic activity"/>
    <property type="evidence" value="ECO:0007669"/>
    <property type="project" value="InterPro"/>
</dbReference>
<dbReference type="CDD" id="cd05930">
    <property type="entry name" value="A_NRPS"/>
    <property type="match status" value="3"/>
</dbReference>
<dbReference type="PANTHER" id="PTHR45527">
    <property type="entry name" value="NONRIBOSOMAL PEPTIDE SYNTHETASE"/>
    <property type="match status" value="1"/>
</dbReference>
<dbReference type="InterPro" id="IPR010071">
    <property type="entry name" value="AA_adenyl_dom"/>
</dbReference>
<evidence type="ECO:0000313" key="6">
    <source>
        <dbReference type="EMBL" id="ALG06273.1"/>
    </source>
</evidence>
<evidence type="ECO:0000256" key="2">
    <source>
        <dbReference type="ARBA" id="ARBA00022450"/>
    </source>
</evidence>
<evidence type="ECO:0000313" key="7">
    <source>
        <dbReference type="Proteomes" id="UP000063699"/>
    </source>
</evidence>
<dbReference type="FunFam" id="3.40.50.980:FF:000001">
    <property type="entry name" value="Non-ribosomal peptide synthetase"/>
    <property type="match status" value="3"/>
</dbReference>
<dbReference type="Gene3D" id="3.40.50.1820">
    <property type="entry name" value="alpha/beta hydrolase"/>
    <property type="match status" value="1"/>
</dbReference>
<keyword evidence="7" id="KW-1185">Reference proteome</keyword>
<dbReference type="InterPro" id="IPR020806">
    <property type="entry name" value="PKS_PP-bd"/>
</dbReference>
<dbReference type="InterPro" id="IPR023213">
    <property type="entry name" value="CAT-like_dom_sf"/>
</dbReference>
<sequence>MRGSDAACRLRHPHPVRKRRGGVSGVNTNEGGSTVVPGRGETLALTAAQSGIWFAQRLEPDNPMFAIAQYLDIHGDVDVASLTRAVRQVLSETDALRLRFTEIDDEPRQYVAPLGDWSLPVVDFTPDTAGETAALAWMYRELATPVDVFEHQLFTAALLRVSPTRYFFYHRVHHLLVDGFGAALVVRQVADNYRTLQVGGQLEPSGFGTVAEVLRDDVEYRRSERHTIDGGYWRARFADQPEATVLSDSSAAMATSFLQHTGWLRPDEAEVLRSAARALRTDWSPFVIAAAAAYLHRSCGASDVVLGMPVTARRSSLLRATPAMVSNIVPLRLHVTPATTMAELVAQASREIRAALKHQRYRFEDLRRDLALPRGQRLHGPTVNILPFDPRIEFGSHDAAMHNLSVGPVDDLSIVVQGISAEHGIRVDFAANPARYGDEEVAGHRDRFLRLLRAVMTAPTTPIGAVQLLADDEQDRVLRSWNQTGHDTEPTTVPELFARQASETPARIAVSDGTTTLTFAELDERADRLARALAARGARPGQVVAVAVRRSVDTIIALLAVSRAGAAYLPLDVSYPAERLGYLIEDATPSMVLTDHTTRELLPVPALLLEELYHENGPLVDLVAPGPQDVAYLTYTSGSTGRPKGVVVEHGSLTNLFEHHRRGVFAAGRAATGKDILRVAHLAGVAFDAAWDPVLWLLDGHELWMVPDQVRRDPEECARYLADERVDSIETTPSYVRQLLAAGLLDGRFPAVWALGGEAVDGALWRDLAAVDGLTAFNLYGPTEATVDAVIAAIPSSAEPTIGTPVDNARAYVLDSVLRPVAPGVVGELYLAGTGLARGYHRRPALTAQRFVANPFEKGGQRLYRTGDRVRWSSNGSLEFVGRVDDQAKIRGVRVEPGEVEAALIAFEDVAQAAVLVHGSGETARLVAYTVSDARPDELRERLITALPEYLVPHTVIAVPDIPLTPHGKVDRARLPMPTSATASDVDTAPRTETERVLCRIFADVVVATRVGVDDDFFALGGHSLLATRVVGRVRTELATEVAIRDLFEAPTPAQLAARLTGRAASARPVLQQRVRPERLPLSFAQRRLWFLNRLNPLAADYNMPVVLRLTGELDVAALRAALTDVVARHESLRTIFPEADGEPRQRILTAHEVDLTTVDIAAGDLNRRIAEQAGRGFDLSTDVPLRAHLLRTSASDHVLVLVIHHIAGDGWSFGPLARDLAVSYEKRLDGAEPDLPALAVQYADYALWQRELLGSDEEPGSRAAAQLAYWTDTLRDLPAEVSLPVDRPRPATPAGTGGVVPVDIPARLHTALEDLATRHGASMFMALHAAFAATLTKLGAGTDIVIGTPVAGRTEPALDELVGFFVTTLVLRTDLSGDPSFTDVLRWVRDTDLSAFEHQDLPFERIVEALAPPRVPGRNPLFQVMLTLQNNPAPVAELGGVRIEVEPAVHAGTAKFDLSLDLTEHHDVHGAAAGITGAIEYSAELFDATTVERIAQHFVTLLEAALTAPERPLRLASVLTDAQRQDIVEEWNGPRHHIPAVTLPELFTAQATDHPHRTAVVATDGTLDFAKLDDRANRLARLLISSGARTGQPVAVVLPRTANTVVALLAVLKAGATYLPVDISYPDDRIAYLLADAHPALLVSTTDVAHRLDTTLPTVLLDQPGLLDEQDGRPLPASPAPGDLAYLLYTSGSTGRPKGVAVEHRSLVNLLHSHRFQVFGPATAAAGRAVLRIGHTAGVSFDASWDPILWMVDGHELHLLDDDTRRDPEALLSYVAQQEIDVLETTPSYVRQLLAMGLLAHERHRPTVLALGGEAVDGPLWRDIAAAPDVLAFNFYGPTESTVDSVVARIAAHPVPVIGRGVHNVDTHVLDSGLMPVAPGVTGELYLAGAGLARGYRGKPGLTAERFVADPFAADGSRMYRTGDLVRWRADGVLEFVGRVDDQVKIRGFRVELGEIEAVLASAEGVTAAAVVVDTATEGIQRLIAYVAGERVDTADLRAKAAQVLPDYMVPQSIVTIAELPLTPNGKLDRTRLPAPGPAETSARRIPRDGTEAALCELFAETLGLAGVGVDDDFFALGGHSLLVTRLVSRIRAKLGVDVAIRTVFEAATPAALAMRWAEVRAARAPLTRQVRPERIPLSYAQRRMWFLNGFEGTGAGYHIPMALRLHGDLDHEALEGALGDVLGRHESLRTVFPVDEGVPYQQVLPTAHVALPVLDIEPAALAETIAARAAEPFDLDHDLPIRAALLRTAADEHVLLLVVHHIASDGWSTGPLARDLTAAYTARRGDAGAWSAPALPVQYADYTLWQQEILGAEHDPASPLRRELDFWQRTLAGIPEELSLPYDHPRPAESTYTGGTVRLELPRTLHEKAARYASRRGASLFMVLHAGLATVLSRLGGGTDIPIGTPVAGRTDEQLDELVGFFVNTLVLRTDLSGAPSFADLLDRVRAADLAAFDHQGVPFERVVEELAPTRSLSRHPLFQVMLALQNTPPATVDLPGLAVSLVDYDDVAAVKFDLSVSLTEHHNPDGTPAGLDGTVEYSADLFEPDTVDRLAGWFVSVLDTALDDPERPITELDLLSAGEVETVLETWNDTARTLPPETVVEAFERQADHSRDDIAVVASLGRVSANRLNAEANQLARLLRQRGVGAGHTVGVALPRSVGTVVALLGVLKSGATYLPIDLTYPTDRITYMVTDANPSLVLTTSAATDRLPKVATLALDEHRATLAGLSADNLSNAERLRPLTPRQPAYVIYTSGSTGRPKGVVVEHRSLTNLLRQHAEHVFTPASERLGRRLRVALTSAVGFDASWDPVLWMIAGHELHIIDDETRRDPAALVDYVRDNDVDAIETTPSYLRQLLAAGLVDGPGHRPAVLALGGEAVDDRLWTQLRAIDGVTAYNFYGPTESTVNAVVTSLAEGHRPTIGKPVHNTRAYVLDARLRPVPAGVPGELYLSGAGVARGYLNRGPLTAERFVADPHSGAGERMYRTGDIARWRTDATLEFVGRADDQVKLRGFRVEPGEIAALLEADATVAHAAVVLRSGVTGEQRLVAYVVPANATPPQETDLRAALAAQVPDYMIPAAIVVVDRLPLTPNGKLDQQALPEPPDATPVTARAPRSPREDLLCKLFAETLGLPRVGIDDSFFTLGGHSLLAGGLIARIRAVFGVQLPIRRLFESPTVAGLAAHLDSGDDGSDLDVLLPLRTHGSRPPLFCVHPASGLSWTYSGLLKYLAPDQPLYGLQSRLLTDPGYAPVSIGEIAADYVAQIRSVQPHGPYSVLGWSFGGNLAHEVAAQLEAAGEDLDLLVLLDAYPEVPSDGLDAASESDVFTALLANQGVTADDGPLDRARVLEIYREIGNPMGSLDEAALGAMISAFVTQATLMRTFAPGRVNADLLFFTATVGREPTTPTLTDWLPYLAGHVDNHDIDVRHAQLTQPDALTRLGPILAERLSARPSDQPRATTGN</sequence>
<dbReference type="GO" id="GO:0031177">
    <property type="term" value="F:phosphopantetheine binding"/>
    <property type="evidence" value="ECO:0007669"/>
    <property type="project" value="InterPro"/>
</dbReference>
<dbReference type="GO" id="GO:0005829">
    <property type="term" value="C:cytosol"/>
    <property type="evidence" value="ECO:0007669"/>
    <property type="project" value="TreeGrafter"/>
</dbReference>
<dbReference type="STRING" id="860235.AOZ06_04410"/>
<dbReference type="InterPro" id="IPR009081">
    <property type="entry name" value="PP-bd_ACP"/>
</dbReference>
<dbReference type="GO" id="GO:0008610">
    <property type="term" value="P:lipid biosynthetic process"/>
    <property type="evidence" value="ECO:0007669"/>
    <property type="project" value="UniProtKB-ARBA"/>
</dbReference>
<evidence type="ECO:0000256" key="4">
    <source>
        <dbReference type="SAM" id="MobiDB-lite"/>
    </source>
</evidence>
<dbReference type="EMBL" id="CP012752">
    <property type="protein sequence ID" value="ALG06273.1"/>
    <property type="molecule type" value="Genomic_DNA"/>
</dbReference>
<dbReference type="InterPro" id="IPR006162">
    <property type="entry name" value="Ppantetheine_attach_site"/>
</dbReference>
<dbReference type="KEGG" id="kphy:AOZ06_04410"/>
<feature type="region of interest" description="Disordered" evidence="4">
    <location>
        <begin position="1"/>
        <end position="37"/>
    </location>
</feature>
<dbReference type="InterPro" id="IPR036736">
    <property type="entry name" value="ACP-like_sf"/>
</dbReference>
<dbReference type="InterPro" id="IPR025110">
    <property type="entry name" value="AMP-bd_C"/>
</dbReference>
<dbReference type="NCBIfam" id="NF003417">
    <property type="entry name" value="PRK04813.1"/>
    <property type="match status" value="3"/>
</dbReference>
<feature type="domain" description="Carrier" evidence="5">
    <location>
        <begin position="2047"/>
        <end position="2122"/>
    </location>
</feature>
<dbReference type="FunFam" id="1.10.1200.10:FF:000016">
    <property type="entry name" value="Non-ribosomal peptide synthase"/>
    <property type="match status" value="3"/>
</dbReference>
<dbReference type="SUPFAM" id="SSF56801">
    <property type="entry name" value="Acetyl-CoA synthetase-like"/>
    <property type="match status" value="3"/>
</dbReference>
<dbReference type="Proteomes" id="UP000063699">
    <property type="component" value="Chromosome"/>
</dbReference>
<dbReference type="NCBIfam" id="TIGR01733">
    <property type="entry name" value="AA-adenyl-dom"/>
    <property type="match status" value="3"/>
</dbReference>
<dbReference type="GO" id="GO:0043041">
    <property type="term" value="P:amino acid activation for nonribosomal peptide biosynthetic process"/>
    <property type="evidence" value="ECO:0007669"/>
    <property type="project" value="TreeGrafter"/>
</dbReference>
<gene>
    <name evidence="6" type="ORF">AOZ06_04410</name>
</gene>
<keyword evidence="2" id="KW-0596">Phosphopantetheine</keyword>
<dbReference type="Gene3D" id="3.40.50.980">
    <property type="match status" value="6"/>
</dbReference>
<feature type="domain" description="Carrier" evidence="5">
    <location>
        <begin position="989"/>
        <end position="1064"/>
    </location>
</feature>
<evidence type="ECO:0000256" key="1">
    <source>
        <dbReference type="ARBA" id="ARBA00001957"/>
    </source>
</evidence>
<dbReference type="CDD" id="cd19540">
    <property type="entry name" value="LCL_NRPS-like"/>
    <property type="match status" value="2"/>
</dbReference>
<dbReference type="SUPFAM" id="SSF52777">
    <property type="entry name" value="CoA-dependent acyltransferases"/>
    <property type="match status" value="6"/>
</dbReference>
<dbReference type="PANTHER" id="PTHR45527:SF1">
    <property type="entry name" value="FATTY ACID SYNTHASE"/>
    <property type="match status" value="1"/>
</dbReference>
<dbReference type="FunFam" id="3.30.559.10:FF:000012">
    <property type="entry name" value="Non-ribosomal peptide synthetase"/>
    <property type="match status" value="1"/>
</dbReference>
<dbReference type="OrthoDB" id="2378856at2"/>
<evidence type="ECO:0000256" key="3">
    <source>
        <dbReference type="ARBA" id="ARBA00022553"/>
    </source>
</evidence>
<dbReference type="SUPFAM" id="SSF47336">
    <property type="entry name" value="ACP-like"/>
    <property type="match status" value="3"/>
</dbReference>
<dbReference type="GO" id="GO:0044550">
    <property type="term" value="P:secondary metabolite biosynthetic process"/>
    <property type="evidence" value="ECO:0007669"/>
    <property type="project" value="TreeGrafter"/>
</dbReference>
<organism evidence="6 7">
    <name type="scientific">Kibdelosporangium phytohabitans</name>
    <dbReference type="NCBI Taxonomy" id="860235"/>
    <lineage>
        <taxon>Bacteria</taxon>
        <taxon>Bacillati</taxon>
        <taxon>Actinomycetota</taxon>
        <taxon>Actinomycetes</taxon>
        <taxon>Pseudonocardiales</taxon>
        <taxon>Pseudonocardiaceae</taxon>
        <taxon>Kibdelosporangium</taxon>
    </lineage>
</organism>
<dbReference type="SMART" id="SM00823">
    <property type="entry name" value="PKS_PP"/>
    <property type="match status" value="3"/>
</dbReference>
<dbReference type="Gene3D" id="3.30.559.10">
    <property type="entry name" value="Chloramphenicol acetyltransferase-like domain"/>
    <property type="match status" value="3"/>
</dbReference>
<feature type="domain" description="Carrier" evidence="5">
    <location>
        <begin position="3112"/>
        <end position="3187"/>
    </location>
</feature>
<dbReference type="PROSITE" id="PS00455">
    <property type="entry name" value="AMP_BINDING"/>
    <property type="match status" value="3"/>
</dbReference>
<dbReference type="InterPro" id="IPR020845">
    <property type="entry name" value="AMP-binding_CS"/>
</dbReference>
<keyword evidence="3" id="KW-0597">Phosphoprotein</keyword>
<dbReference type="Gene3D" id="2.30.38.10">
    <property type="entry name" value="Luciferase, Domain 3"/>
    <property type="match status" value="3"/>
</dbReference>
<protein>
    <recommendedName>
        <fullName evidence="5">Carrier domain-containing protein</fullName>
    </recommendedName>
</protein>
<accession>A0A0N9HP09</accession>
<dbReference type="Pfam" id="PF00501">
    <property type="entry name" value="AMP-binding"/>
    <property type="match status" value="3"/>
</dbReference>
<evidence type="ECO:0000259" key="5">
    <source>
        <dbReference type="PROSITE" id="PS50075"/>
    </source>
</evidence>
<proteinExistence type="predicted"/>
<dbReference type="FunFam" id="3.30.300.30:FF:000010">
    <property type="entry name" value="Enterobactin synthetase component F"/>
    <property type="match status" value="2"/>
</dbReference>
<dbReference type="InterPro" id="IPR045851">
    <property type="entry name" value="AMP-bd_C_sf"/>
</dbReference>
<dbReference type="PROSITE" id="PS50075">
    <property type="entry name" value="CARRIER"/>
    <property type="match status" value="3"/>
</dbReference>
<dbReference type="InterPro" id="IPR001242">
    <property type="entry name" value="Condensation_dom"/>
</dbReference>
<feature type="compositionally biased region" description="Basic residues" evidence="4">
    <location>
        <begin position="9"/>
        <end position="21"/>
    </location>
</feature>
<dbReference type="Gene3D" id="1.10.1200.10">
    <property type="entry name" value="ACP-like"/>
    <property type="match status" value="2"/>
</dbReference>
<name>A0A0N9HP09_9PSEU</name>
<dbReference type="GO" id="GO:0072330">
    <property type="term" value="P:monocarboxylic acid biosynthetic process"/>
    <property type="evidence" value="ECO:0007669"/>
    <property type="project" value="UniProtKB-ARBA"/>
</dbReference>
<dbReference type="SUPFAM" id="SSF53474">
    <property type="entry name" value="alpha/beta-Hydrolases"/>
    <property type="match status" value="1"/>
</dbReference>
<dbReference type="Pfam" id="PF13193">
    <property type="entry name" value="AMP-binding_C"/>
    <property type="match status" value="3"/>
</dbReference>
<comment type="cofactor">
    <cofactor evidence="1">
        <name>pantetheine 4'-phosphate</name>
        <dbReference type="ChEBI" id="CHEBI:47942"/>
    </cofactor>
</comment>
<feature type="region of interest" description="Disordered" evidence="4">
    <location>
        <begin position="3093"/>
        <end position="3113"/>
    </location>
</feature>
<dbReference type="InterPro" id="IPR001031">
    <property type="entry name" value="Thioesterase"/>
</dbReference>
<dbReference type="Pfam" id="PF00550">
    <property type="entry name" value="PP-binding"/>
    <property type="match status" value="3"/>
</dbReference>